<feature type="compositionally biased region" description="Basic and acidic residues" evidence="1">
    <location>
        <begin position="71"/>
        <end position="88"/>
    </location>
</feature>
<name>A0ABQ0G1L3_9PEZI</name>
<sequence length="495" mass="56015">MGQTFKLVAPRAKMTLGWEGKLGEMLFDGSARVLVRLLAVPMRPQNPPEIASSIPTQTRNGRCTTQMAAHDSAKDIRTEERAKRKADDEMITGSSQRRKQAKTKDDDNRAGTDHSVIDHSITFSKLSPELHRLIFTFIERIEDIICLGLANRYFWAIGRGRMHDYYASFLGRWAHENIVCVGEDVKPDDYPPGLFSAEELDVLRQKTRDILYDWDYDDDDDMAETNVPFTLHHFTFPSVSTEEEVFLRGHSLALVGRFSSLRISEDPAFTCICSEILVREETYFPPDQQWILRNLTMKQFVRSEAIALKPEFLHGPSISVLGFGELVMSRICWSTSSSVRHCFDITMLARHRDEIHEVGWSDLSDEVAREIAGIWESEYGPDWRETVSKDAFSLSVFGKSTVPFSTFDLVEFGGVRRESWFSVLTPPPPGSSALAHAVMEGEYTSAEFEFRARSGELFSKVAMTPGPGGDDFSIHHPNLVLPCLCCRIDSTFFQA</sequence>
<organism evidence="2 3">
    <name type="scientific">Madurella fahalii</name>
    <dbReference type="NCBI Taxonomy" id="1157608"/>
    <lineage>
        <taxon>Eukaryota</taxon>
        <taxon>Fungi</taxon>
        <taxon>Dikarya</taxon>
        <taxon>Ascomycota</taxon>
        <taxon>Pezizomycotina</taxon>
        <taxon>Sordariomycetes</taxon>
        <taxon>Sordariomycetidae</taxon>
        <taxon>Sordariales</taxon>
        <taxon>Sordariales incertae sedis</taxon>
        <taxon>Madurella</taxon>
    </lineage>
</organism>
<gene>
    <name evidence="2" type="ORF">MFIFM68171_01845</name>
</gene>
<evidence type="ECO:0000313" key="2">
    <source>
        <dbReference type="EMBL" id="GAB1311635.1"/>
    </source>
</evidence>
<feature type="region of interest" description="Disordered" evidence="1">
    <location>
        <begin position="48"/>
        <end position="113"/>
    </location>
</feature>
<protein>
    <submittedName>
        <fullName evidence="2">F-box domain containing protein</fullName>
    </submittedName>
</protein>
<reference evidence="2 3" key="1">
    <citation type="submission" date="2024-09" db="EMBL/GenBank/DDBJ databases">
        <title>Itraconazole resistance in Madurella fahalii resulting from another homologue of gene encoding cytochrome P450 14-alpha sterol demethylase (CYP51).</title>
        <authorList>
            <person name="Yoshioka I."/>
            <person name="Fahal A.H."/>
            <person name="Kaneko S."/>
            <person name="Yaguchi T."/>
        </authorList>
    </citation>
    <scope>NUCLEOTIDE SEQUENCE [LARGE SCALE GENOMIC DNA]</scope>
    <source>
        <strain evidence="2 3">IFM 68171</strain>
    </source>
</reference>
<dbReference type="EMBL" id="BAAFSV010000001">
    <property type="protein sequence ID" value="GAB1311635.1"/>
    <property type="molecule type" value="Genomic_DNA"/>
</dbReference>
<keyword evidence="3" id="KW-1185">Reference proteome</keyword>
<dbReference type="Proteomes" id="UP001628179">
    <property type="component" value="Unassembled WGS sequence"/>
</dbReference>
<evidence type="ECO:0000256" key="1">
    <source>
        <dbReference type="SAM" id="MobiDB-lite"/>
    </source>
</evidence>
<feature type="compositionally biased region" description="Basic and acidic residues" evidence="1">
    <location>
        <begin position="102"/>
        <end position="113"/>
    </location>
</feature>
<dbReference type="RefSeq" id="XP_070913368.1">
    <property type="nucleotide sequence ID" value="XM_071057267.1"/>
</dbReference>
<comment type="caution">
    <text evidence="2">The sequence shown here is derived from an EMBL/GenBank/DDBJ whole genome shotgun (WGS) entry which is preliminary data.</text>
</comment>
<proteinExistence type="predicted"/>
<accession>A0ABQ0G1L3</accession>
<dbReference type="GeneID" id="98172590"/>
<feature type="compositionally biased region" description="Polar residues" evidence="1">
    <location>
        <begin position="53"/>
        <end position="67"/>
    </location>
</feature>
<evidence type="ECO:0000313" key="3">
    <source>
        <dbReference type="Proteomes" id="UP001628179"/>
    </source>
</evidence>